<reference evidence="1" key="1">
    <citation type="submission" date="2022-07" db="EMBL/GenBank/DDBJ databases">
        <title>Phylogenomic reconstructions and comparative analyses of Kickxellomycotina fungi.</title>
        <authorList>
            <person name="Reynolds N.K."/>
            <person name="Stajich J.E."/>
            <person name="Barry K."/>
            <person name="Grigoriev I.V."/>
            <person name="Crous P."/>
            <person name="Smith M.E."/>
        </authorList>
    </citation>
    <scope>NUCLEOTIDE SEQUENCE</scope>
    <source>
        <strain evidence="1">Benny 63K</strain>
    </source>
</reference>
<evidence type="ECO:0000313" key="1">
    <source>
        <dbReference type="EMBL" id="KAJ1900759.1"/>
    </source>
</evidence>
<keyword evidence="2" id="KW-1185">Reference proteome</keyword>
<evidence type="ECO:0000313" key="2">
    <source>
        <dbReference type="Proteomes" id="UP001150581"/>
    </source>
</evidence>
<gene>
    <name evidence="1" type="primary">BRE1</name>
    <name evidence="1" type="ORF">LPJ66_001271</name>
</gene>
<proteinExistence type="predicted"/>
<dbReference type="EMBL" id="JANBPG010000062">
    <property type="protein sequence ID" value="KAJ1900759.1"/>
    <property type="molecule type" value="Genomic_DNA"/>
</dbReference>
<sequence length="890" mass="100349">MTERKRRSEGSREMDTQPQSPIAKKRHTTKEEDYQSMSAEFDQNAAMLDLDSIREFQKEAIWRQMQEYKRDATRAQRRTVDLERRQRHWVEHIGSVCEIWDKAVHDLDVIVNGSDAAASASQTPSAASQQGSWLNILLPTKLPFDSKQPTDDTANDNANTSDAIQENTSVVSSLGRFNASVANVLKQLQNKGSDSSSIDWTSAVDRLARMRASQSEVDDLKSQVALMSRQLSEERDLLELRESELRRALKRLDRSVCLTVRSPNDAPLPATNAEPQASITSSLGNKISAQSEDDKQTESSAPASDATNTAPATNGSALASNLQVQQDKADYKMLAERRLAEIEAKVRENTVLISQVDALKLQIASVPDHIVAETVFYKQTQSSRDYYSAQGQRLQAEVERLFAEIAELKSSRTEFEESILTESTSQRQSLEAEMQRLQNDLVRVRHHRDQIQRELEERRAQDSVEDQKSSELKLLSDVRRGRMNALISENRRLLAYVSVLKGDRAAFEAYTEEDLSKTTAVVDELSAKMDQIVRRENKLAVQLEALTVSSANAADDKTDAVSSAQATASSKYTEHFVGKLQCLQQETAALQARVRKYEEILGGVFVDEKGAIIESATLSRGEELAAKQKMIDDLTLERDSLLKTSEMMERELQTICESFAKLEEQNTSKVWDLSLKEQAIARVVAEKCKYEEKFIGLNKDRESQRLANQALRHQNVKQLEHIKAIEERDRMMSHQMSLMGNEAQQATSAWQATQTKLQEAQHRTQELEEQAKALEERARIATAALGERTEALAAVEHEKNRAQEALELANRRVSEAEKVTNQTGMAKLCADYKALLKCPTCQTNFKSHALLRCMHVFCKQCIDSRIETRQRKCPSCSEPFGAKDVRQIYL</sequence>
<protein>
    <submittedName>
        <fullName evidence="1">E3 ubiquitin-protein ligase bre1</fullName>
        <ecNumber evidence="1">2.3.2.27</ecNumber>
    </submittedName>
</protein>
<keyword evidence="1" id="KW-0808">Transferase</keyword>
<dbReference type="Proteomes" id="UP001150581">
    <property type="component" value="Unassembled WGS sequence"/>
</dbReference>
<comment type="caution">
    <text evidence="1">The sequence shown here is derived from an EMBL/GenBank/DDBJ whole genome shotgun (WGS) entry which is preliminary data.</text>
</comment>
<name>A0ACC1IU28_9FUNG</name>
<keyword evidence="1" id="KW-0012">Acyltransferase</keyword>
<dbReference type="EC" id="2.3.2.27" evidence="1"/>
<organism evidence="1 2">
    <name type="scientific">Kickxella alabastrina</name>
    <dbReference type="NCBI Taxonomy" id="61397"/>
    <lineage>
        <taxon>Eukaryota</taxon>
        <taxon>Fungi</taxon>
        <taxon>Fungi incertae sedis</taxon>
        <taxon>Zoopagomycota</taxon>
        <taxon>Kickxellomycotina</taxon>
        <taxon>Kickxellomycetes</taxon>
        <taxon>Kickxellales</taxon>
        <taxon>Kickxellaceae</taxon>
        <taxon>Kickxella</taxon>
    </lineage>
</organism>
<accession>A0ACC1IU28</accession>